<gene>
    <name evidence="5" type="ORF">E6H01_11900</name>
</gene>
<reference evidence="5 6" key="1">
    <citation type="journal article" date="2019" name="Nat. Microbiol.">
        <title>Mediterranean grassland soil C-N compound turnover is dependent on rainfall and depth, and is mediated by genomically divergent microorganisms.</title>
        <authorList>
            <person name="Diamond S."/>
            <person name="Andeer P.F."/>
            <person name="Li Z."/>
            <person name="Crits-Christoph A."/>
            <person name="Burstein D."/>
            <person name="Anantharaman K."/>
            <person name="Lane K.R."/>
            <person name="Thomas B.C."/>
            <person name="Pan C."/>
            <person name="Northen T.R."/>
            <person name="Banfield J.F."/>
        </authorList>
    </citation>
    <scope>NUCLEOTIDE SEQUENCE [LARGE SCALE GENOMIC DNA]</scope>
    <source>
        <strain evidence="5">NP_4</strain>
    </source>
</reference>
<organism evidence="5 6">
    <name type="scientific">Candidatus Segetimicrobium genomatis</name>
    <dbReference type="NCBI Taxonomy" id="2569760"/>
    <lineage>
        <taxon>Bacteria</taxon>
        <taxon>Bacillati</taxon>
        <taxon>Candidatus Sysuimicrobiota</taxon>
        <taxon>Candidatus Sysuimicrobiia</taxon>
        <taxon>Candidatus Sysuimicrobiales</taxon>
        <taxon>Candidatus Segetimicrobiaceae</taxon>
        <taxon>Candidatus Segetimicrobium</taxon>
    </lineage>
</organism>
<evidence type="ECO:0000313" key="6">
    <source>
        <dbReference type="Proteomes" id="UP000319353"/>
    </source>
</evidence>
<dbReference type="AlphaFoldDB" id="A0A537KSU0"/>
<feature type="domain" description="AB hydrolase-1" evidence="4">
    <location>
        <begin position="20"/>
        <end position="128"/>
    </location>
</feature>
<dbReference type="Gene3D" id="3.40.50.1820">
    <property type="entry name" value="alpha/beta hydrolase"/>
    <property type="match status" value="1"/>
</dbReference>
<dbReference type="PANTHER" id="PTHR43248:SF3">
    <property type="entry name" value="AB HYDROLASE-1 DOMAIN-CONTAINING PROTEIN"/>
    <property type="match status" value="1"/>
</dbReference>
<dbReference type="Pfam" id="PF00561">
    <property type="entry name" value="Abhydrolase_1"/>
    <property type="match status" value="1"/>
</dbReference>
<dbReference type="SUPFAM" id="SSF53474">
    <property type="entry name" value="alpha/beta-Hydrolases"/>
    <property type="match status" value="1"/>
</dbReference>
<evidence type="ECO:0000313" key="5">
    <source>
        <dbReference type="EMBL" id="TMI98818.1"/>
    </source>
</evidence>
<evidence type="ECO:0000256" key="2">
    <source>
        <dbReference type="ARBA" id="ARBA00022801"/>
    </source>
</evidence>
<proteinExistence type="inferred from homology"/>
<sequence length="286" mass="30599">MTLVLGHTLVASNAHAPQRWLVILHGAFGAGRNWGTIARRLAQVRPEWGVVLADLRMHGASQGFPPPHTLEAAAADVDVLGRSLRVPFDAALGHSLGGKIALLYAARHAAALRQVWLVESTPAAGPPAGSAWQMLRAVRSLPAQFASRQEAAEGLAQLGFAPDVARWMTTNLESSDGRFRWRLDFDALEDLLRDFFQTDLWSTVLDPPAGVALHVIKASESEVLSKEAMLCQAATGSMPTTPKRSSACSHVISPSCSTPVPTRPEAAGRVPRARARRGRAPPAQVA</sequence>
<dbReference type="GO" id="GO:0016787">
    <property type="term" value="F:hydrolase activity"/>
    <property type="evidence" value="ECO:0007669"/>
    <property type="project" value="UniProtKB-KW"/>
</dbReference>
<accession>A0A537KSU0</accession>
<evidence type="ECO:0000256" key="3">
    <source>
        <dbReference type="SAM" id="MobiDB-lite"/>
    </source>
</evidence>
<dbReference type="InterPro" id="IPR051601">
    <property type="entry name" value="Serine_prot/Carboxylest_S33"/>
</dbReference>
<dbReference type="Proteomes" id="UP000319353">
    <property type="component" value="Unassembled WGS sequence"/>
</dbReference>
<dbReference type="PANTHER" id="PTHR43248">
    <property type="entry name" value="2-SUCCINYL-6-HYDROXY-2,4-CYCLOHEXADIENE-1-CARBOXYLATE SYNTHASE"/>
    <property type="match status" value="1"/>
</dbReference>
<dbReference type="InterPro" id="IPR000073">
    <property type="entry name" value="AB_hydrolase_1"/>
</dbReference>
<keyword evidence="2 5" id="KW-0378">Hydrolase</keyword>
<protein>
    <submittedName>
        <fullName evidence="5">Alpha/beta hydrolase</fullName>
    </submittedName>
</protein>
<dbReference type="EMBL" id="VBAL01000154">
    <property type="protein sequence ID" value="TMI98818.1"/>
    <property type="molecule type" value="Genomic_DNA"/>
</dbReference>
<evidence type="ECO:0000259" key="4">
    <source>
        <dbReference type="Pfam" id="PF00561"/>
    </source>
</evidence>
<comment type="caution">
    <text evidence="5">The sequence shown here is derived from an EMBL/GenBank/DDBJ whole genome shotgun (WGS) entry which is preliminary data.</text>
</comment>
<name>A0A537KSU0_9BACT</name>
<evidence type="ECO:0000256" key="1">
    <source>
        <dbReference type="ARBA" id="ARBA00010088"/>
    </source>
</evidence>
<feature type="region of interest" description="Disordered" evidence="3">
    <location>
        <begin position="252"/>
        <end position="286"/>
    </location>
</feature>
<dbReference type="InterPro" id="IPR029058">
    <property type="entry name" value="AB_hydrolase_fold"/>
</dbReference>
<comment type="similarity">
    <text evidence="1">Belongs to the peptidase S33 family.</text>
</comment>